<accession>A0A1V9ZGR3</accession>
<organism evidence="2 3">
    <name type="scientific">Thraustotheca clavata</name>
    <dbReference type="NCBI Taxonomy" id="74557"/>
    <lineage>
        <taxon>Eukaryota</taxon>
        <taxon>Sar</taxon>
        <taxon>Stramenopiles</taxon>
        <taxon>Oomycota</taxon>
        <taxon>Saprolegniomycetes</taxon>
        <taxon>Saprolegniales</taxon>
        <taxon>Achlyaceae</taxon>
        <taxon>Thraustotheca</taxon>
    </lineage>
</organism>
<feature type="compositionally biased region" description="Basic and acidic residues" evidence="1">
    <location>
        <begin position="188"/>
        <end position="204"/>
    </location>
</feature>
<sequence>MNSDKAFQDASHEYLVARQRMNEKVNRCKEIELKMQHTLRDIQAAYLEKGENLAKTVGTLHLTIAEVSGDAVDAVIKVFVEPESFPDFEEINEEDTEKKNQVAWNGEFPANFVFDAIQSREAIVRITIGEDDDDKEPIKEITFPIASLFREDMKKWFHLAEEAEEAATIAAVEEPATAQATVENVAAEEHVTEAGEPSSDKAEAVEGEAQEAEAAVEEAVTTEAGETTEKEATTDEQVEEAAAAGEQEDNAQAASEEVVAEEAAPATETEAVEAEVTEQVVAEEASASEETQEATTEIVAEEIVIVEETIDSSSGKVHVHAAFVLSEIEALAQKAIALSKEKNDMDIEIRMCDQELSSARIRYERLKASQKAALGSSAAAMKSKLTLQRAPPKPKSLYERTTAAIGSTFTPQRRSLAWTVSFFVAVSVFFHTNGDELII</sequence>
<protein>
    <submittedName>
        <fullName evidence="2">Uncharacterized protein</fullName>
    </submittedName>
</protein>
<comment type="caution">
    <text evidence="2">The sequence shown here is derived from an EMBL/GenBank/DDBJ whole genome shotgun (WGS) entry which is preliminary data.</text>
</comment>
<dbReference type="OrthoDB" id="77134at2759"/>
<feature type="region of interest" description="Disordered" evidence="1">
    <location>
        <begin position="188"/>
        <end position="256"/>
    </location>
</feature>
<gene>
    <name evidence="2" type="ORF">THRCLA_07086</name>
</gene>
<evidence type="ECO:0000313" key="2">
    <source>
        <dbReference type="EMBL" id="OQR97182.1"/>
    </source>
</evidence>
<evidence type="ECO:0000256" key="1">
    <source>
        <dbReference type="SAM" id="MobiDB-lite"/>
    </source>
</evidence>
<feature type="compositionally biased region" description="Acidic residues" evidence="1">
    <location>
        <begin position="205"/>
        <end position="216"/>
    </location>
</feature>
<evidence type="ECO:0000313" key="3">
    <source>
        <dbReference type="Proteomes" id="UP000243217"/>
    </source>
</evidence>
<name>A0A1V9ZGR3_9STRA</name>
<keyword evidence="3" id="KW-1185">Reference proteome</keyword>
<dbReference type="EMBL" id="JNBS01001928">
    <property type="protein sequence ID" value="OQR97182.1"/>
    <property type="molecule type" value="Genomic_DNA"/>
</dbReference>
<dbReference type="AlphaFoldDB" id="A0A1V9ZGR3"/>
<dbReference type="Proteomes" id="UP000243217">
    <property type="component" value="Unassembled WGS sequence"/>
</dbReference>
<proteinExistence type="predicted"/>
<reference evidence="2 3" key="1">
    <citation type="journal article" date="2014" name="Genome Biol. Evol.">
        <title>The secreted proteins of Achlya hypogyna and Thraustotheca clavata identify the ancestral oomycete secretome and reveal gene acquisitions by horizontal gene transfer.</title>
        <authorList>
            <person name="Misner I."/>
            <person name="Blouin N."/>
            <person name="Leonard G."/>
            <person name="Richards T.A."/>
            <person name="Lane C.E."/>
        </authorList>
    </citation>
    <scope>NUCLEOTIDE SEQUENCE [LARGE SCALE GENOMIC DNA]</scope>
    <source>
        <strain evidence="2 3">ATCC 34112</strain>
    </source>
</reference>
<feature type="compositionally biased region" description="Low complexity" evidence="1">
    <location>
        <begin position="240"/>
        <end position="256"/>
    </location>
</feature>